<sequence length="381" mass="42383">MPPPAPPMLSARTLLLILGFLAAWRAAILIFSYIFDHLGPGTCGVGVPWPLSYSACWDTQWYQVIAAQGYTYTPGEASSVAFFPLFPLLIRYTDRLLPGGDILAALVVVHLALAVAIIYIYQLVRLDFPEPIAWRTLFYLLAFPSALFFSVVYPESVFLLGLAGALYHARRGQWLRAGLFGIVASATKLIGIVVPVVLFVELLAQGVVNWRRSRPLLGVILSPLGTLGYLAWLQWRFGDFRVFFVAESYWMRESFEPVILLGVKRLMGDLNGLAFYPLTITPVPSIFLLMDTSLLFLFIVAGIVLWFWVRPSYGALVLTASAILTFSGNPQSLMRYLVVLFPAFILVSRIPWEPVRNAISLFSILGLGFITFSFVNGIWAG</sequence>
<keyword evidence="7" id="KW-0256">Endoplasmic reticulum</keyword>
<comment type="pathway">
    <text evidence="2">Glycolipid biosynthesis; glycosylphosphatidylinositol-anchor biosynthesis.</text>
</comment>
<feature type="transmembrane region" description="Helical" evidence="10">
    <location>
        <begin position="12"/>
        <end position="35"/>
    </location>
</feature>
<comment type="caution">
    <text evidence="11">The sequence shown here is derived from an EMBL/GenBank/DDBJ whole genome shotgun (WGS) entry which is preliminary data.</text>
</comment>
<keyword evidence="3" id="KW-0337">GPI-anchor biosynthesis</keyword>
<feature type="transmembrane region" description="Helical" evidence="10">
    <location>
        <begin position="102"/>
        <end position="124"/>
    </location>
</feature>
<dbReference type="UniPathway" id="UPA00196"/>
<feature type="transmembrane region" description="Helical" evidence="10">
    <location>
        <begin position="136"/>
        <end position="154"/>
    </location>
</feature>
<evidence type="ECO:0000256" key="9">
    <source>
        <dbReference type="ARBA" id="ARBA00023136"/>
    </source>
</evidence>
<reference evidence="11 12" key="1">
    <citation type="journal article" date="2012" name="ISME J.">
        <title>Nitrification expanded: discovery, physiology and genomics of a nitrite-oxidizing bacterium from the phylum Chloroflexi.</title>
        <authorList>
            <person name="Sorokin D.Y."/>
            <person name="Lucker S."/>
            <person name="Vejmelkova D."/>
            <person name="Kostrikina N.A."/>
            <person name="Kleerebezem R."/>
            <person name="Rijpstra W.I."/>
            <person name="Damste J.S."/>
            <person name="Le Paslier D."/>
            <person name="Muyzer G."/>
            <person name="Wagner M."/>
            <person name="van Loosdrecht M.C."/>
            <person name="Daims H."/>
        </authorList>
    </citation>
    <scope>NUCLEOTIDE SEQUENCE [LARGE SCALE GENOMIC DNA]</scope>
    <source>
        <strain evidence="12">none</strain>
    </source>
</reference>
<evidence type="ECO:0000256" key="1">
    <source>
        <dbReference type="ARBA" id="ARBA00004477"/>
    </source>
</evidence>
<evidence type="ECO:0000256" key="3">
    <source>
        <dbReference type="ARBA" id="ARBA00022502"/>
    </source>
</evidence>
<evidence type="ECO:0000256" key="7">
    <source>
        <dbReference type="ARBA" id="ARBA00022824"/>
    </source>
</evidence>
<keyword evidence="5" id="KW-0808">Transferase</keyword>
<dbReference type="GO" id="GO:0006506">
    <property type="term" value="P:GPI anchor biosynthetic process"/>
    <property type="evidence" value="ECO:0007669"/>
    <property type="project" value="UniProtKB-UniPathway"/>
</dbReference>
<dbReference type="PANTHER" id="PTHR12468">
    <property type="entry name" value="GPI MANNOSYLTRANSFERASE 2"/>
    <property type="match status" value="1"/>
</dbReference>
<name>I4EKF3_9BACT</name>
<evidence type="ECO:0008006" key="13">
    <source>
        <dbReference type="Google" id="ProtNLM"/>
    </source>
</evidence>
<evidence type="ECO:0000256" key="2">
    <source>
        <dbReference type="ARBA" id="ARBA00004687"/>
    </source>
</evidence>
<evidence type="ECO:0000256" key="8">
    <source>
        <dbReference type="ARBA" id="ARBA00022989"/>
    </source>
</evidence>
<dbReference type="Proteomes" id="UP000004221">
    <property type="component" value="Unassembled WGS sequence"/>
</dbReference>
<dbReference type="GO" id="GO:0031501">
    <property type="term" value="C:mannosyltransferase complex"/>
    <property type="evidence" value="ECO:0007669"/>
    <property type="project" value="TreeGrafter"/>
</dbReference>
<dbReference type="GO" id="GO:0004376">
    <property type="term" value="F:GPI mannosyltransferase activity"/>
    <property type="evidence" value="ECO:0007669"/>
    <property type="project" value="InterPro"/>
</dbReference>
<dbReference type="EMBL" id="CAGS01000401">
    <property type="protein sequence ID" value="CCF85165.1"/>
    <property type="molecule type" value="Genomic_DNA"/>
</dbReference>
<evidence type="ECO:0000256" key="4">
    <source>
        <dbReference type="ARBA" id="ARBA00022676"/>
    </source>
</evidence>
<dbReference type="GO" id="GO:0016020">
    <property type="term" value="C:membrane"/>
    <property type="evidence" value="ECO:0007669"/>
    <property type="project" value="GOC"/>
</dbReference>
<dbReference type="AlphaFoldDB" id="I4EKF3"/>
<keyword evidence="9 10" id="KW-0472">Membrane</keyword>
<evidence type="ECO:0000256" key="6">
    <source>
        <dbReference type="ARBA" id="ARBA00022692"/>
    </source>
</evidence>
<feature type="transmembrane region" description="Helical" evidence="10">
    <location>
        <begin position="174"/>
        <end position="204"/>
    </location>
</feature>
<keyword evidence="12" id="KW-1185">Reference proteome</keyword>
<keyword evidence="6 10" id="KW-0812">Transmembrane</keyword>
<feature type="transmembrane region" description="Helical" evidence="10">
    <location>
        <begin position="216"/>
        <end position="235"/>
    </location>
</feature>
<dbReference type="PANTHER" id="PTHR12468:SF2">
    <property type="entry name" value="GPI MANNOSYLTRANSFERASE 2"/>
    <property type="match status" value="1"/>
</dbReference>
<dbReference type="InterPro" id="IPR007315">
    <property type="entry name" value="PIG-V/Gpi18"/>
</dbReference>
<comment type="subcellular location">
    <subcellularLocation>
        <location evidence="1">Endoplasmic reticulum membrane</location>
        <topology evidence="1">Multi-pass membrane protein</topology>
    </subcellularLocation>
</comment>
<evidence type="ECO:0000313" key="12">
    <source>
        <dbReference type="Proteomes" id="UP000004221"/>
    </source>
</evidence>
<gene>
    <name evidence="11" type="ORF">NITHO_460001</name>
</gene>
<evidence type="ECO:0000313" key="11">
    <source>
        <dbReference type="EMBL" id="CCF85165.1"/>
    </source>
</evidence>
<evidence type="ECO:0000256" key="5">
    <source>
        <dbReference type="ARBA" id="ARBA00022679"/>
    </source>
</evidence>
<evidence type="ECO:0000256" key="10">
    <source>
        <dbReference type="SAM" id="Phobius"/>
    </source>
</evidence>
<organism evidence="11 12">
    <name type="scientific">Nitrolancea hollandica Lb</name>
    <dbReference type="NCBI Taxonomy" id="1129897"/>
    <lineage>
        <taxon>Bacteria</taxon>
        <taxon>Pseudomonadati</taxon>
        <taxon>Thermomicrobiota</taxon>
        <taxon>Thermomicrobia</taxon>
        <taxon>Sphaerobacterales</taxon>
        <taxon>Sphaerobacterineae</taxon>
        <taxon>Sphaerobacteraceae</taxon>
        <taxon>Nitrolancea</taxon>
    </lineage>
</organism>
<proteinExistence type="predicted"/>
<accession>I4EKF3</accession>
<feature type="transmembrane region" description="Helical" evidence="10">
    <location>
        <begin position="358"/>
        <end position="379"/>
    </location>
</feature>
<keyword evidence="4" id="KW-0328">Glycosyltransferase</keyword>
<keyword evidence="8 10" id="KW-1133">Transmembrane helix</keyword>
<feature type="transmembrane region" description="Helical" evidence="10">
    <location>
        <begin position="286"/>
        <end position="309"/>
    </location>
</feature>
<protein>
    <recommendedName>
        <fullName evidence="13">DUF2029 domain-containing protein</fullName>
    </recommendedName>
</protein>
<dbReference type="GO" id="GO:0000009">
    <property type="term" value="F:alpha-1,6-mannosyltransferase activity"/>
    <property type="evidence" value="ECO:0007669"/>
    <property type="project" value="InterPro"/>
</dbReference>